<accession>A0A3M7SHH7</accession>
<protein>
    <submittedName>
        <fullName evidence="1">Uncharacterized protein</fullName>
    </submittedName>
</protein>
<evidence type="ECO:0000313" key="1">
    <source>
        <dbReference type="EMBL" id="RNA35324.1"/>
    </source>
</evidence>
<dbReference type="EMBL" id="REGN01001341">
    <property type="protein sequence ID" value="RNA35324.1"/>
    <property type="molecule type" value="Genomic_DNA"/>
</dbReference>
<name>A0A3M7SHH7_BRAPC</name>
<evidence type="ECO:0000313" key="2">
    <source>
        <dbReference type="Proteomes" id="UP000276133"/>
    </source>
</evidence>
<gene>
    <name evidence="1" type="ORF">BpHYR1_019702</name>
</gene>
<reference evidence="1 2" key="1">
    <citation type="journal article" date="2018" name="Sci. Rep.">
        <title>Genomic signatures of local adaptation to the degree of environmental predictability in rotifers.</title>
        <authorList>
            <person name="Franch-Gras L."/>
            <person name="Hahn C."/>
            <person name="Garcia-Roger E.M."/>
            <person name="Carmona M.J."/>
            <person name="Serra M."/>
            <person name="Gomez A."/>
        </authorList>
    </citation>
    <scope>NUCLEOTIDE SEQUENCE [LARGE SCALE GENOMIC DNA]</scope>
    <source>
        <strain evidence="1">HYR1</strain>
    </source>
</reference>
<organism evidence="1 2">
    <name type="scientific">Brachionus plicatilis</name>
    <name type="common">Marine rotifer</name>
    <name type="synonym">Brachionus muelleri</name>
    <dbReference type="NCBI Taxonomy" id="10195"/>
    <lineage>
        <taxon>Eukaryota</taxon>
        <taxon>Metazoa</taxon>
        <taxon>Spiralia</taxon>
        <taxon>Gnathifera</taxon>
        <taxon>Rotifera</taxon>
        <taxon>Eurotatoria</taxon>
        <taxon>Monogononta</taxon>
        <taxon>Pseudotrocha</taxon>
        <taxon>Ploima</taxon>
        <taxon>Brachionidae</taxon>
        <taxon>Brachionus</taxon>
    </lineage>
</organism>
<proteinExistence type="predicted"/>
<keyword evidence="2" id="KW-1185">Reference proteome</keyword>
<sequence length="61" mass="7065">NEKKKQYSSSLSKNEWLIHSLSIKDQAPLPDCRQNMSMLTTTCTVLGLNWRTMIKIKRKGI</sequence>
<dbReference type="AlphaFoldDB" id="A0A3M7SHH7"/>
<dbReference type="Proteomes" id="UP000276133">
    <property type="component" value="Unassembled WGS sequence"/>
</dbReference>
<comment type="caution">
    <text evidence="1">The sequence shown here is derived from an EMBL/GenBank/DDBJ whole genome shotgun (WGS) entry which is preliminary data.</text>
</comment>
<feature type="non-terminal residue" evidence="1">
    <location>
        <position position="1"/>
    </location>
</feature>